<dbReference type="RefSeq" id="WP_068037348.1">
    <property type="nucleotide sequence ID" value="NZ_JAAXOO010000001.1"/>
</dbReference>
<organism evidence="2 3">
    <name type="scientific">Nocardia speluncae</name>
    <dbReference type="NCBI Taxonomy" id="419477"/>
    <lineage>
        <taxon>Bacteria</taxon>
        <taxon>Bacillati</taxon>
        <taxon>Actinomycetota</taxon>
        <taxon>Actinomycetes</taxon>
        <taxon>Mycobacteriales</taxon>
        <taxon>Nocardiaceae</taxon>
        <taxon>Nocardia</taxon>
    </lineage>
</organism>
<dbReference type="Proteomes" id="UP000565715">
    <property type="component" value="Unassembled WGS sequence"/>
</dbReference>
<feature type="region of interest" description="Disordered" evidence="1">
    <location>
        <begin position="163"/>
        <end position="198"/>
    </location>
</feature>
<feature type="compositionally biased region" description="Basic and acidic residues" evidence="1">
    <location>
        <begin position="170"/>
        <end position="198"/>
    </location>
</feature>
<accession>A0A846XBG1</accession>
<dbReference type="AlphaFoldDB" id="A0A846XBG1"/>
<name>A0A846XBG1_9NOCA</name>
<evidence type="ECO:0000313" key="2">
    <source>
        <dbReference type="EMBL" id="NKY32725.1"/>
    </source>
</evidence>
<dbReference type="EMBL" id="JAAXOO010000001">
    <property type="protein sequence ID" value="NKY32725.1"/>
    <property type="molecule type" value="Genomic_DNA"/>
</dbReference>
<reference evidence="2 3" key="1">
    <citation type="submission" date="2020-04" db="EMBL/GenBank/DDBJ databases">
        <title>MicrobeNet Type strains.</title>
        <authorList>
            <person name="Nicholson A.C."/>
        </authorList>
    </citation>
    <scope>NUCLEOTIDE SEQUENCE [LARGE SCALE GENOMIC DNA]</scope>
    <source>
        <strain evidence="2 3">DSM 45078</strain>
    </source>
</reference>
<protein>
    <submittedName>
        <fullName evidence="2">Uncharacterized protein</fullName>
    </submittedName>
</protein>
<comment type="caution">
    <text evidence="2">The sequence shown here is derived from an EMBL/GenBank/DDBJ whole genome shotgun (WGS) entry which is preliminary data.</text>
</comment>
<evidence type="ECO:0000313" key="3">
    <source>
        <dbReference type="Proteomes" id="UP000565715"/>
    </source>
</evidence>
<keyword evidence="3" id="KW-1185">Reference proteome</keyword>
<gene>
    <name evidence="2" type="ORF">HGA13_06480</name>
</gene>
<sequence>MSEDIDDIGRETAAMMKTMLQIATLVALKTRERGQREAEARVKLTEARVKEARELQTREARDAKSKDPRNLALAQTISRATAELKPGSSVPQRETSGYRGVQLEKDRVTLERFTERSEQVTEAATAVSYDSVERRAALAAHLSRIGIAPELAAARMLVEVGQAGPASEAARNRPDRTPAVQRAREQELSKSRGLERSR</sequence>
<evidence type="ECO:0000256" key="1">
    <source>
        <dbReference type="SAM" id="MobiDB-lite"/>
    </source>
</evidence>
<proteinExistence type="predicted"/>